<evidence type="ECO:0000256" key="5">
    <source>
        <dbReference type="SAM" id="Phobius"/>
    </source>
</evidence>
<dbReference type="EMBL" id="KV921410">
    <property type="protein sequence ID" value="ORE15763.1"/>
    <property type="molecule type" value="Genomic_DNA"/>
</dbReference>
<keyword evidence="5" id="KW-1133">Transmembrane helix</keyword>
<evidence type="ECO:0000259" key="6">
    <source>
        <dbReference type="PROSITE" id="PS50089"/>
    </source>
</evidence>
<dbReference type="Proteomes" id="UP000242381">
    <property type="component" value="Unassembled WGS sequence"/>
</dbReference>
<sequence>MLQYVSNQPITTLSNNVSYQPAIRVILHPDEYKFPTDWVYILIIVIALLAVSFLASVGMHWHLWRIRRRQRALYESGVIDMGAVLNTHPQSIKKVIDPASLSLFPTRIIDAHNQEELPTSNSSQEGDLQNNDQQLHHESHEQVCVICLDEFSAGEQVRKLPCSHEFHTECIGKYITMHENKQQVPELFCIFRPMAHHQICLMSSL</sequence>
<keyword evidence="1" id="KW-0479">Metal-binding</keyword>
<dbReference type="Gene3D" id="3.30.40.10">
    <property type="entry name" value="Zinc/RING finger domain, C3HC4 (zinc finger)"/>
    <property type="match status" value="1"/>
</dbReference>
<gene>
    <name evidence="7" type="ORF">BCV71DRAFT_184732</name>
</gene>
<accession>A0A1X0RUK5</accession>
<dbReference type="GO" id="GO:0008270">
    <property type="term" value="F:zinc ion binding"/>
    <property type="evidence" value="ECO:0007669"/>
    <property type="project" value="UniProtKB-KW"/>
</dbReference>
<dbReference type="Pfam" id="PF17123">
    <property type="entry name" value="zf-RING_11"/>
    <property type="match status" value="1"/>
</dbReference>
<evidence type="ECO:0000256" key="1">
    <source>
        <dbReference type="ARBA" id="ARBA00022723"/>
    </source>
</evidence>
<dbReference type="PANTHER" id="PTHR45798">
    <property type="entry name" value="RING-H2 FINGER PROTEIN ATL61-RELATED-RELATED"/>
    <property type="match status" value="1"/>
</dbReference>
<keyword evidence="5" id="KW-0472">Membrane</keyword>
<dbReference type="OMA" id="ITMHENK"/>
<evidence type="ECO:0000313" key="8">
    <source>
        <dbReference type="Proteomes" id="UP000242381"/>
    </source>
</evidence>
<keyword evidence="3" id="KW-0862">Zinc</keyword>
<dbReference type="InterPro" id="IPR001841">
    <property type="entry name" value="Znf_RING"/>
</dbReference>
<evidence type="ECO:0000256" key="4">
    <source>
        <dbReference type="PROSITE-ProRule" id="PRU00175"/>
    </source>
</evidence>
<dbReference type="PANTHER" id="PTHR45798:SF97">
    <property type="entry name" value="ALCOHOL-SENSITIVE RING FINGER PROTEIN 1"/>
    <property type="match status" value="1"/>
</dbReference>
<protein>
    <recommendedName>
        <fullName evidence="6">RING-type domain-containing protein</fullName>
    </recommendedName>
</protein>
<organism evidence="7 8">
    <name type="scientific">Rhizopus microsporus</name>
    <dbReference type="NCBI Taxonomy" id="58291"/>
    <lineage>
        <taxon>Eukaryota</taxon>
        <taxon>Fungi</taxon>
        <taxon>Fungi incertae sedis</taxon>
        <taxon>Mucoromycota</taxon>
        <taxon>Mucoromycotina</taxon>
        <taxon>Mucoromycetes</taxon>
        <taxon>Mucorales</taxon>
        <taxon>Mucorineae</taxon>
        <taxon>Rhizopodaceae</taxon>
        <taxon>Rhizopus</taxon>
    </lineage>
</organism>
<evidence type="ECO:0000313" key="7">
    <source>
        <dbReference type="EMBL" id="ORE15763.1"/>
    </source>
</evidence>
<keyword evidence="5" id="KW-0812">Transmembrane</keyword>
<dbReference type="PROSITE" id="PS50089">
    <property type="entry name" value="ZF_RING_2"/>
    <property type="match status" value="1"/>
</dbReference>
<name>A0A1X0RUK5_RHIZD</name>
<dbReference type="InterPro" id="IPR052788">
    <property type="entry name" value="RING-type_E3_ligase_ATL"/>
</dbReference>
<feature type="domain" description="RING-type" evidence="6">
    <location>
        <begin position="144"/>
        <end position="185"/>
    </location>
</feature>
<keyword evidence="2 4" id="KW-0863">Zinc-finger</keyword>
<reference evidence="7 8" key="1">
    <citation type="journal article" date="2016" name="Proc. Natl. Acad. Sci. U.S.A.">
        <title>Lipid metabolic changes in an early divergent fungus govern the establishment of a mutualistic symbiosis with endobacteria.</title>
        <authorList>
            <person name="Lastovetsky O.A."/>
            <person name="Gaspar M.L."/>
            <person name="Mondo S.J."/>
            <person name="LaButti K.M."/>
            <person name="Sandor L."/>
            <person name="Grigoriev I.V."/>
            <person name="Henry S.A."/>
            <person name="Pawlowska T.E."/>
        </authorList>
    </citation>
    <scope>NUCLEOTIDE SEQUENCE [LARGE SCALE GENOMIC DNA]</scope>
    <source>
        <strain evidence="7 8">ATCC 11559</strain>
    </source>
</reference>
<evidence type="ECO:0000256" key="2">
    <source>
        <dbReference type="ARBA" id="ARBA00022771"/>
    </source>
</evidence>
<dbReference type="SUPFAM" id="SSF57850">
    <property type="entry name" value="RING/U-box"/>
    <property type="match status" value="1"/>
</dbReference>
<dbReference type="AlphaFoldDB" id="A0A1X0RUK5"/>
<evidence type="ECO:0000256" key="3">
    <source>
        <dbReference type="ARBA" id="ARBA00022833"/>
    </source>
</evidence>
<dbReference type="InterPro" id="IPR013083">
    <property type="entry name" value="Znf_RING/FYVE/PHD"/>
</dbReference>
<dbReference type="VEuPathDB" id="FungiDB:BCV72DRAFT_214852"/>
<dbReference type="SMART" id="SM00184">
    <property type="entry name" value="RING"/>
    <property type="match status" value="1"/>
</dbReference>
<proteinExistence type="predicted"/>
<feature type="transmembrane region" description="Helical" evidence="5">
    <location>
        <begin position="38"/>
        <end position="61"/>
    </location>
</feature>